<dbReference type="InterPro" id="IPR038665">
    <property type="entry name" value="Voltage-dep_anion_channel_sf"/>
</dbReference>
<evidence type="ECO:0000256" key="2">
    <source>
        <dbReference type="ARBA" id="ARBA00022692"/>
    </source>
</evidence>
<dbReference type="InterPro" id="IPR004695">
    <property type="entry name" value="SLAC1/Mae1/Ssu1/TehA"/>
</dbReference>
<reference evidence="7" key="1">
    <citation type="journal article" date="2019" name="Int. J. Syst. Evol. Microbiol.">
        <title>The Global Catalogue of Microorganisms (GCM) 10K type strain sequencing project: providing services to taxonomists for standard genome sequencing and annotation.</title>
        <authorList>
            <consortium name="The Broad Institute Genomics Platform"/>
            <consortium name="The Broad Institute Genome Sequencing Center for Infectious Disease"/>
            <person name="Wu L."/>
            <person name="Ma J."/>
        </authorList>
    </citation>
    <scope>NUCLEOTIDE SEQUENCE [LARGE SCALE GENOMIC DNA]</scope>
    <source>
        <strain evidence="7">KCTC 12847</strain>
    </source>
</reference>
<comment type="subcellular location">
    <subcellularLocation>
        <location evidence="1">Membrane</location>
        <topology evidence="1">Multi-pass membrane protein</topology>
    </subcellularLocation>
</comment>
<evidence type="ECO:0000313" key="6">
    <source>
        <dbReference type="EMBL" id="MFC3293614.1"/>
    </source>
</evidence>
<dbReference type="EMBL" id="JBHRUH010000031">
    <property type="protein sequence ID" value="MFC3293614.1"/>
    <property type="molecule type" value="Genomic_DNA"/>
</dbReference>
<dbReference type="Pfam" id="PF03595">
    <property type="entry name" value="SLAC1"/>
    <property type="match status" value="1"/>
</dbReference>
<accession>A0ABV7M460</accession>
<feature type="transmembrane region" description="Helical" evidence="5">
    <location>
        <begin position="152"/>
        <end position="172"/>
    </location>
</feature>
<dbReference type="Proteomes" id="UP001595640">
    <property type="component" value="Unassembled WGS sequence"/>
</dbReference>
<sequence length="358" mass="39464">MRSIVFAIAQRVSQIAWLTHVPINSFAVAIGLSSFTITFREVERAFGFAGIIAEAIALLAVLSFMFAAGLYLGKTLMHWSQVRREFSDPAEMQLFAMVTIALLLLALVIRPYGGAVTFIIWSVAALSHLALVIVIVRGWILNAFETRTFSPAWMLSVGGILVASMTGARLGFVEVAWFFLSSGLMMWIIMFTIAIHRLTFHERIQTSLTPSLFLLMTPPSAAFLAYLQLNGDQLDVLARVLFFTALFLAGILASLAPVLLRVGFSLGCWAFTFPSAALTIATLRYHGLVANSLSLALASVILSIAILLFVATCWRTIGWLLSFMRIQHKLDFEGDRPCSAGRKRYGPKMVGHAKNSWH</sequence>
<feature type="transmembrane region" description="Helical" evidence="5">
    <location>
        <begin position="241"/>
        <end position="260"/>
    </location>
</feature>
<feature type="transmembrane region" description="Helical" evidence="5">
    <location>
        <begin position="21"/>
        <end position="39"/>
    </location>
</feature>
<evidence type="ECO:0000256" key="5">
    <source>
        <dbReference type="SAM" id="Phobius"/>
    </source>
</evidence>
<name>A0ABV7M460_9GAMM</name>
<protein>
    <submittedName>
        <fullName evidence="6">SLAC1 anion channel family protein</fullName>
    </submittedName>
</protein>
<dbReference type="Gene3D" id="1.50.10.150">
    <property type="entry name" value="Voltage-dependent anion channel"/>
    <property type="match status" value="1"/>
</dbReference>
<dbReference type="RefSeq" id="WP_019017883.1">
    <property type="nucleotide sequence ID" value="NZ_BMXD01000001.1"/>
</dbReference>
<evidence type="ECO:0000313" key="7">
    <source>
        <dbReference type="Proteomes" id="UP001595640"/>
    </source>
</evidence>
<evidence type="ECO:0000256" key="4">
    <source>
        <dbReference type="ARBA" id="ARBA00023136"/>
    </source>
</evidence>
<keyword evidence="4 5" id="KW-0472">Membrane</keyword>
<dbReference type="PANTHER" id="PTHR37955:SF1">
    <property type="entry name" value="DEP DOMAIN-CONTAINING PROTEIN"/>
    <property type="match status" value="1"/>
</dbReference>
<feature type="transmembrane region" description="Helical" evidence="5">
    <location>
        <begin position="178"/>
        <end position="200"/>
    </location>
</feature>
<keyword evidence="2 5" id="KW-0812">Transmembrane</keyword>
<keyword evidence="7" id="KW-1185">Reference proteome</keyword>
<organism evidence="6 7">
    <name type="scientific">Modicisalibacter luteus</name>
    <dbReference type="NCBI Taxonomy" id="453962"/>
    <lineage>
        <taxon>Bacteria</taxon>
        <taxon>Pseudomonadati</taxon>
        <taxon>Pseudomonadota</taxon>
        <taxon>Gammaproteobacteria</taxon>
        <taxon>Oceanospirillales</taxon>
        <taxon>Halomonadaceae</taxon>
        <taxon>Modicisalibacter</taxon>
    </lineage>
</organism>
<feature type="transmembrane region" description="Helical" evidence="5">
    <location>
        <begin position="293"/>
        <end position="317"/>
    </location>
</feature>
<gene>
    <name evidence="6" type="ORF">ACFOEI_16280</name>
</gene>
<keyword evidence="3 5" id="KW-1133">Transmembrane helix</keyword>
<feature type="transmembrane region" description="Helical" evidence="5">
    <location>
        <begin position="45"/>
        <end position="73"/>
    </location>
</feature>
<feature type="transmembrane region" description="Helical" evidence="5">
    <location>
        <begin position="118"/>
        <end position="140"/>
    </location>
</feature>
<proteinExistence type="predicted"/>
<comment type="caution">
    <text evidence="6">The sequence shown here is derived from an EMBL/GenBank/DDBJ whole genome shotgun (WGS) entry which is preliminary data.</text>
</comment>
<feature type="transmembrane region" description="Helical" evidence="5">
    <location>
        <begin position="94"/>
        <end position="112"/>
    </location>
</feature>
<feature type="transmembrane region" description="Helical" evidence="5">
    <location>
        <begin position="212"/>
        <end position="229"/>
    </location>
</feature>
<dbReference type="CDD" id="cd09323">
    <property type="entry name" value="TDT_SLAC1_like"/>
    <property type="match status" value="1"/>
</dbReference>
<evidence type="ECO:0000256" key="3">
    <source>
        <dbReference type="ARBA" id="ARBA00022989"/>
    </source>
</evidence>
<feature type="transmembrane region" description="Helical" evidence="5">
    <location>
        <begin position="267"/>
        <end position="287"/>
    </location>
</feature>
<dbReference type="PANTHER" id="PTHR37955">
    <property type="entry name" value="TELLURITE RESISTANCE PROTEIN TEHA"/>
    <property type="match status" value="1"/>
</dbReference>
<dbReference type="InterPro" id="IPR052951">
    <property type="entry name" value="Tellurite_res_ion_channel"/>
</dbReference>
<evidence type="ECO:0000256" key="1">
    <source>
        <dbReference type="ARBA" id="ARBA00004141"/>
    </source>
</evidence>